<evidence type="ECO:0000256" key="8">
    <source>
        <dbReference type="SAM" id="MobiDB-lite"/>
    </source>
</evidence>
<reference evidence="12" key="1">
    <citation type="submission" date="2025-04" db="UniProtKB">
        <authorList>
            <consortium name="RefSeq"/>
        </authorList>
    </citation>
    <scope>IDENTIFICATION</scope>
    <source>
        <tissue evidence="12">Whole insect</tissue>
    </source>
</reference>
<dbReference type="AlphaFoldDB" id="A0A6P7GX56"/>
<dbReference type="GO" id="GO:0000978">
    <property type="term" value="F:RNA polymerase II cis-regulatory region sequence-specific DNA binding"/>
    <property type="evidence" value="ECO:0007669"/>
    <property type="project" value="TreeGrafter"/>
</dbReference>
<dbReference type="Proteomes" id="UP001652700">
    <property type="component" value="Unplaced"/>
</dbReference>
<protein>
    <submittedName>
        <fullName evidence="12">Zinc finger protein 184</fullName>
    </submittedName>
</protein>
<evidence type="ECO:0000256" key="2">
    <source>
        <dbReference type="ARBA" id="ARBA00022723"/>
    </source>
</evidence>
<dbReference type="RefSeq" id="XP_028154316.1">
    <property type="nucleotide sequence ID" value="XM_028298515.1"/>
</dbReference>
<dbReference type="GO" id="GO:0005634">
    <property type="term" value="C:nucleus"/>
    <property type="evidence" value="ECO:0007669"/>
    <property type="project" value="UniProtKB-SubCell"/>
</dbReference>
<evidence type="ECO:0000313" key="11">
    <source>
        <dbReference type="Proteomes" id="UP001652700"/>
    </source>
</evidence>
<dbReference type="SUPFAM" id="SSF57667">
    <property type="entry name" value="beta-beta-alpha zinc fingers"/>
    <property type="match status" value="6"/>
</dbReference>
<feature type="domain" description="C2H2-type" evidence="9">
    <location>
        <begin position="1021"/>
        <end position="1048"/>
    </location>
</feature>
<dbReference type="InterPro" id="IPR036236">
    <property type="entry name" value="Znf_C2H2_sf"/>
</dbReference>
<feature type="domain" description="C2H2-type" evidence="9">
    <location>
        <begin position="993"/>
        <end position="1020"/>
    </location>
</feature>
<evidence type="ECO:0000313" key="12">
    <source>
        <dbReference type="RefSeq" id="XP_028154316.1"/>
    </source>
</evidence>
<dbReference type="InterPro" id="IPR013087">
    <property type="entry name" value="Znf_C2H2_type"/>
</dbReference>
<dbReference type="PANTHER" id="PTHR24393">
    <property type="entry name" value="ZINC FINGER PROTEIN"/>
    <property type="match status" value="1"/>
</dbReference>
<evidence type="ECO:0000256" key="4">
    <source>
        <dbReference type="ARBA" id="ARBA00022771"/>
    </source>
</evidence>
<dbReference type="PANTHER" id="PTHR24393:SF34">
    <property type="entry name" value="PR_SET DOMAIN 13"/>
    <property type="match status" value="1"/>
</dbReference>
<dbReference type="KEGG" id="dvv:114347851"/>
<feature type="domain" description="C2H2-type" evidence="9">
    <location>
        <begin position="965"/>
        <end position="992"/>
    </location>
</feature>
<feature type="domain" description="C2H2-type" evidence="9">
    <location>
        <begin position="731"/>
        <end position="758"/>
    </location>
</feature>
<feature type="domain" description="C2H2-type" evidence="9">
    <location>
        <begin position="755"/>
        <end position="782"/>
    </location>
</feature>
<organism evidence="12">
    <name type="scientific">Diabrotica virgifera virgifera</name>
    <name type="common">western corn rootworm</name>
    <dbReference type="NCBI Taxonomy" id="50390"/>
    <lineage>
        <taxon>Eukaryota</taxon>
        <taxon>Metazoa</taxon>
        <taxon>Ecdysozoa</taxon>
        <taxon>Arthropoda</taxon>
        <taxon>Hexapoda</taxon>
        <taxon>Insecta</taxon>
        <taxon>Pterygota</taxon>
        <taxon>Neoptera</taxon>
        <taxon>Endopterygota</taxon>
        <taxon>Coleoptera</taxon>
        <taxon>Polyphaga</taxon>
        <taxon>Cucujiformia</taxon>
        <taxon>Chrysomeloidea</taxon>
        <taxon>Chrysomelidae</taxon>
        <taxon>Galerucinae</taxon>
        <taxon>Diabroticina</taxon>
        <taxon>Diabroticites</taxon>
        <taxon>Diabrotica</taxon>
    </lineage>
</organism>
<keyword evidence="5" id="KW-0862">Zinc</keyword>
<keyword evidence="2" id="KW-0479">Metal-binding</keyword>
<feature type="domain" description="C2H2-type" evidence="9">
    <location>
        <begin position="1049"/>
        <end position="1076"/>
    </location>
</feature>
<feature type="compositionally biased region" description="Acidic residues" evidence="8">
    <location>
        <begin position="230"/>
        <end position="262"/>
    </location>
</feature>
<dbReference type="PROSITE" id="PS00028">
    <property type="entry name" value="ZINC_FINGER_C2H2_1"/>
    <property type="match status" value="11"/>
</dbReference>
<proteinExistence type="predicted"/>
<feature type="compositionally biased region" description="Basic and acidic residues" evidence="8">
    <location>
        <begin position="263"/>
        <end position="285"/>
    </location>
</feature>
<feature type="domain" description="C2H2-type" evidence="9">
    <location>
        <begin position="870"/>
        <end position="898"/>
    </location>
</feature>
<feature type="compositionally biased region" description="Polar residues" evidence="8">
    <location>
        <begin position="288"/>
        <end position="300"/>
    </location>
</feature>
<evidence type="ECO:0000313" key="10">
    <source>
        <dbReference type="EnsemblMetazoa" id="XP_028154316.1"/>
    </source>
</evidence>
<dbReference type="FunFam" id="3.30.160.60:FF:000870">
    <property type="entry name" value="zinc finger protein 197 isoform X1"/>
    <property type="match status" value="1"/>
</dbReference>
<feature type="region of interest" description="Disordered" evidence="8">
    <location>
        <begin position="1062"/>
        <end position="1081"/>
    </location>
</feature>
<evidence type="ECO:0000256" key="3">
    <source>
        <dbReference type="ARBA" id="ARBA00022737"/>
    </source>
</evidence>
<keyword evidence="11" id="KW-1185">Reference proteome</keyword>
<dbReference type="EnsemblMetazoa" id="XM_028298515.2">
    <property type="protein sequence ID" value="XP_028154316.1"/>
    <property type="gene ID" value="LOC114347851"/>
</dbReference>
<dbReference type="PROSITE" id="PS50157">
    <property type="entry name" value="ZINC_FINGER_C2H2_2"/>
    <property type="match status" value="11"/>
</dbReference>
<dbReference type="FunFam" id="3.30.160.60:FF:000100">
    <property type="entry name" value="Zinc finger 45-like"/>
    <property type="match status" value="1"/>
</dbReference>
<dbReference type="SMART" id="SM00355">
    <property type="entry name" value="ZnF_C2H2"/>
    <property type="match status" value="15"/>
</dbReference>
<sequence length="1081" mass="124615">MDSSTTICPVCTLFLRPGITLKQHLTSHPKQKVIEALVKLASGEEPKIQNPPVPSSPQQAHPGTSQANSSILNQSWNQPTPVQLGPPPNVSPVHGNHVFIYQQSMSTTSPQGNVLQVNPLSPQYLYHPSIYNPQMMPYVYQQQQVILSSNSLHPPQMRALPFELPSVPPPAEGIIVEDDEENKKEENIEVNKESIDLTSKAETRVEEEEENIPLEPSKKNAVSEVKTVEEEFESEQAELNDVPPDEYVDSAGEEDCAPEEENIESKDFVDSPHSHHSDWKTDSELSKACQTQNAPSNSPLPQIEPQEPVPEHRRNFVDMGQTEYFYLNPQNNHYQESFHTPTTSNVSVAYTTHKEPESYEQSEPIYTSANILHGNDHMDFVNLDDIVIIGDFTTNPVASHVENFESPINDRPTTLMTIGEIHEPSKVDYANHRKEDDYEHPKIDYEQPPKIDYEHHKIDYTEHTKIDYDHPINDYEHSKIDYAEHRDLEESMSRGSSHVNIRSDERMPARGELSGQESLGGSSDLTWNRLQYQECNSRMSHHYEMIGRESWDASDSESFDTPSLKRQNVTQVSSEAIDYDNDNDLPTIISYTGPPLNFKCSTCGEDFATSKERKEHELEKHPEKSKKTVIGSEIGKKTVRKLVIKAKTVKTKSEPNFDNVFTNKLKLENPAELKNDAIVVEASVKIDEPIEITDIKIICPLCDCVLDSAKSLKQHRLEVHRQNKQTNVTKHKCLTCGDIFQNEYKYTEHLKIHPLECRLCGKLFYRKQNIKLHMKRHLGLKPYKCDICEKSFITRQKHDEHKNIHTGEAPINCNFCDEKFRRHSNLVQHRNRYHFMLKKKVKDYICQCGEVFHSKKKLAWHKEIHDSKPKACTHCSEKFLHMSSLTRHMRRAHNDKFLPEETRQNENVECPICKGIYLRSSLDVHIKNHSGTRPYTCLMCNKDFTTKWNLKLHKWTHANRNSKPFKCDQCKGAFIRESDYTAHMNSHKSVRPYTCNYCGAQFIRKYNCLRHVKEHENDKTFNCNVCGKSFHRSYYLKDHMRVHSGVRPYTCHICGKTSTTKSNHNKHVQIHHAREPVSTEN</sequence>
<comment type="subcellular location">
    <subcellularLocation>
        <location evidence="1">Nucleus</location>
    </subcellularLocation>
</comment>
<feature type="region of interest" description="Disordered" evidence="8">
    <location>
        <begin position="45"/>
        <end position="89"/>
    </location>
</feature>
<feature type="domain" description="C2H2-type" evidence="9">
    <location>
        <begin position="598"/>
        <end position="626"/>
    </location>
</feature>
<gene>
    <name evidence="12" type="primary">LOC114347851</name>
</gene>
<feature type="domain" description="C2H2-type" evidence="9">
    <location>
        <begin position="811"/>
        <end position="839"/>
    </location>
</feature>
<feature type="compositionally biased region" description="Basic and acidic residues" evidence="8">
    <location>
        <begin position="1072"/>
        <end position="1081"/>
    </location>
</feature>
<evidence type="ECO:0000259" key="9">
    <source>
        <dbReference type="PROSITE" id="PS50157"/>
    </source>
</evidence>
<feature type="domain" description="C2H2-type" evidence="9">
    <location>
        <begin position="783"/>
        <end position="810"/>
    </location>
</feature>
<evidence type="ECO:0000256" key="5">
    <source>
        <dbReference type="ARBA" id="ARBA00022833"/>
    </source>
</evidence>
<name>A0A6P7GX56_DIAVI</name>
<evidence type="ECO:0000256" key="1">
    <source>
        <dbReference type="ARBA" id="ARBA00004123"/>
    </source>
</evidence>
<dbReference type="Pfam" id="PF00096">
    <property type="entry name" value="zf-C2H2"/>
    <property type="match status" value="2"/>
</dbReference>
<feature type="compositionally biased region" description="Low complexity" evidence="8">
    <location>
        <begin position="511"/>
        <end position="523"/>
    </location>
</feature>
<feature type="compositionally biased region" description="Basic and acidic residues" evidence="8">
    <location>
        <begin position="181"/>
        <end position="204"/>
    </location>
</feature>
<keyword evidence="6" id="KW-0539">Nucleus</keyword>
<feature type="region of interest" description="Disordered" evidence="8">
    <location>
        <begin position="488"/>
        <end position="523"/>
    </location>
</feature>
<evidence type="ECO:0000256" key="7">
    <source>
        <dbReference type="PROSITE-ProRule" id="PRU00042"/>
    </source>
</evidence>
<dbReference type="OrthoDB" id="10249535at2759"/>
<reference evidence="10" key="2">
    <citation type="submission" date="2025-05" db="UniProtKB">
        <authorList>
            <consortium name="EnsemblMetazoa"/>
        </authorList>
    </citation>
    <scope>IDENTIFICATION</scope>
</reference>
<dbReference type="Gene3D" id="3.30.160.60">
    <property type="entry name" value="Classic Zinc Finger"/>
    <property type="match status" value="10"/>
</dbReference>
<dbReference type="GO" id="GO:0001228">
    <property type="term" value="F:DNA-binding transcription activator activity, RNA polymerase II-specific"/>
    <property type="evidence" value="ECO:0007669"/>
    <property type="project" value="TreeGrafter"/>
</dbReference>
<keyword evidence="4 7" id="KW-0863">Zinc-finger</keyword>
<dbReference type="InParanoid" id="A0A6P7GX56"/>
<feature type="compositionally biased region" description="Polar residues" evidence="8">
    <location>
        <begin position="56"/>
        <end position="81"/>
    </location>
</feature>
<dbReference type="FunCoup" id="A0A6P7GX56">
    <property type="interactions" value="432"/>
</dbReference>
<dbReference type="GeneID" id="114347851"/>
<feature type="region of interest" description="Disordered" evidence="8">
    <location>
        <begin position="177"/>
        <end position="307"/>
    </location>
</feature>
<accession>A0A6P7GX56</accession>
<feature type="domain" description="C2H2-type" evidence="9">
    <location>
        <begin position="935"/>
        <end position="962"/>
    </location>
</feature>
<evidence type="ECO:0000256" key="6">
    <source>
        <dbReference type="ARBA" id="ARBA00023242"/>
    </source>
</evidence>
<dbReference type="FunFam" id="3.30.160.60:FF:000446">
    <property type="entry name" value="Zinc finger protein"/>
    <property type="match status" value="1"/>
</dbReference>
<dbReference type="GO" id="GO:0008270">
    <property type="term" value="F:zinc ion binding"/>
    <property type="evidence" value="ECO:0007669"/>
    <property type="project" value="UniProtKB-KW"/>
</dbReference>
<keyword evidence="3" id="KW-0677">Repeat</keyword>